<dbReference type="PANTHER" id="PTHR33966:SF1">
    <property type="entry name" value="PROTEIN ODR-4 HOMOLOG"/>
    <property type="match status" value="1"/>
</dbReference>
<evidence type="ECO:0000256" key="6">
    <source>
        <dbReference type="SAM" id="Phobius"/>
    </source>
</evidence>
<evidence type="ECO:0000256" key="2">
    <source>
        <dbReference type="ARBA" id="ARBA00010131"/>
    </source>
</evidence>
<keyword evidence="3 6" id="KW-0812">Transmembrane</keyword>
<dbReference type="EnsemblMetazoa" id="XM_022817779">
    <property type="protein sequence ID" value="XP_022673514"/>
    <property type="gene ID" value="LOC111255621"/>
</dbReference>
<name>A0A7M7KXH9_VARDE</name>
<organism evidence="7 8">
    <name type="scientific">Varroa destructor</name>
    <name type="common">Honeybee mite</name>
    <dbReference type="NCBI Taxonomy" id="109461"/>
    <lineage>
        <taxon>Eukaryota</taxon>
        <taxon>Metazoa</taxon>
        <taxon>Ecdysozoa</taxon>
        <taxon>Arthropoda</taxon>
        <taxon>Chelicerata</taxon>
        <taxon>Arachnida</taxon>
        <taxon>Acari</taxon>
        <taxon>Parasitiformes</taxon>
        <taxon>Mesostigmata</taxon>
        <taxon>Gamasina</taxon>
        <taxon>Dermanyssoidea</taxon>
        <taxon>Varroidae</taxon>
        <taxon>Varroa</taxon>
    </lineage>
</organism>
<evidence type="ECO:0000313" key="8">
    <source>
        <dbReference type="Proteomes" id="UP000594260"/>
    </source>
</evidence>
<evidence type="ECO:0000256" key="5">
    <source>
        <dbReference type="ARBA" id="ARBA00023136"/>
    </source>
</evidence>
<accession>A0A7M7KXH9</accession>
<dbReference type="Proteomes" id="UP000594260">
    <property type="component" value="Unplaced"/>
</dbReference>
<dbReference type="GO" id="GO:0012505">
    <property type="term" value="C:endomembrane system"/>
    <property type="evidence" value="ECO:0007669"/>
    <property type="project" value="TreeGrafter"/>
</dbReference>
<dbReference type="Pfam" id="PF14778">
    <property type="entry name" value="ODR4-like"/>
    <property type="match status" value="1"/>
</dbReference>
<evidence type="ECO:0000256" key="3">
    <source>
        <dbReference type="ARBA" id="ARBA00022692"/>
    </source>
</evidence>
<dbReference type="PANTHER" id="PTHR33966">
    <property type="entry name" value="PROTEIN ODR-4 HOMOLOG"/>
    <property type="match status" value="1"/>
</dbReference>
<dbReference type="GO" id="GO:0008104">
    <property type="term" value="P:intracellular protein localization"/>
    <property type="evidence" value="ECO:0007669"/>
    <property type="project" value="TreeGrafter"/>
</dbReference>
<evidence type="ECO:0000256" key="4">
    <source>
        <dbReference type="ARBA" id="ARBA00022989"/>
    </source>
</evidence>
<keyword evidence="8" id="KW-1185">Reference proteome</keyword>
<comment type="similarity">
    <text evidence="2">Belongs to the ODR-4 family.</text>
</comment>
<reference evidence="7" key="1">
    <citation type="submission" date="2021-01" db="UniProtKB">
        <authorList>
            <consortium name="EnsemblMetazoa"/>
        </authorList>
    </citation>
    <scope>IDENTIFICATION</scope>
</reference>
<keyword evidence="5 6" id="KW-0472">Membrane</keyword>
<dbReference type="InterPro" id="IPR029454">
    <property type="entry name" value="ODR-4-like"/>
</dbReference>
<dbReference type="OMA" id="FNEPPRR"/>
<dbReference type="KEGG" id="vde:111255621"/>
<feature type="transmembrane region" description="Helical" evidence="6">
    <location>
        <begin position="428"/>
        <end position="450"/>
    </location>
</feature>
<dbReference type="GO" id="GO:0016020">
    <property type="term" value="C:membrane"/>
    <property type="evidence" value="ECO:0007669"/>
    <property type="project" value="UniProtKB-SubCell"/>
</dbReference>
<dbReference type="OrthoDB" id="21458at2759"/>
<evidence type="ECO:0000313" key="7">
    <source>
        <dbReference type="EnsemblMetazoa" id="XP_022673514"/>
    </source>
</evidence>
<dbReference type="GeneID" id="111255621"/>
<protein>
    <submittedName>
        <fullName evidence="7">Uncharacterized protein</fullName>
    </submittedName>
</protein>
<dbReference type="AlphaFoldDB" id="A0A7M7KXH9"/>
<evidence type="ECO:0000256" key="1">
    <source>
        <dbReference type="ARBA" id="ARBA00004370"/>
    </source>
</evidence>
<sequence length="452" mass="49356">MRKNSDKMKVLIHDEDFTKHLQDALKLAAGNEEDLPTDELHLGLVIGIPGSKQATLVHIAPCPPPEGDVDKTTWVARHARLVERMLPGGVDVLGVAAIGPASLFEKERADVKQALISIHRILTSSPQIYHYVQRVMLHVDPDSFKMTSRLIDIADPSGSGSPQDIKLVKKCTVFTELACDIVLQSFEHVPDEVIVQGLQKQMAIYTASLESTLGASEILIGGQRCEDSVMLTTHLASLATGNNNGTAAVEFVLKQSAPPPQDLLDEKPVALSGAGAQVLVQGSMRLRAVVPPRATCGEAVAAIRQDARRSLQARCRMHCEDFELIEGEQRDPSLRHELPKRVFLCREKAPSSVPFCDYVFHGDDPADCLQAFDEILGLDIGVEDFEQDNEASPTGEIREAEEAAQVEEMVEEMIQEGAKQLRKDPVNVVIVVALSGCIALLAVILGYFVLRE</sequence>
<dbReference type="InParanoid" id="A0A7M7KXH9"/>
<comment type="subcellular location">
    <subcellularLocation>
        <location evidence="1">Membrane</location>
    </subcellularLocation>
</comment>
<dbReference type="RefSeq" id="XP_022673514.1">
    <property type="nucleotide sequence ID" value="XM_022817779.1"/>
</dbReference>
<proteinExistence type="inferred from homology"/>
<keyword evidence="4 6" id="KW-1133">Transmembrane helix</keyword>